<accession>W1NH22</accession>
<evidence type="ECO:0000313" key="1">
    <source>
        <dbReference type="EMBL" id="ERM94751.1"/>
    </source>
</evidence>
<evidence type="ECO:0000313" key="2">
    <source>
        <dbReference type="Proteomes" id="UP000017836"/>
    </source>
</evidence>
<dbReference type="Proteomes" id="UP000017836">
    <property type="component" value="Unassembled WGS sequence"/>
</dbReference>
<proteinExistence type="predicted"/>
<gene>
    <name evidence="1" type="ORF">AMTR_s00011p00256690</name>
</gene>
<name>W1NH22_AMBTC</name>
<protein>
    <submittedName>
        <fullName evidence="1">Uncharacterized protein</fullName>
    </submittedName>
</protein>
<keyword evidence="2" id="KW-1185">Reference proteome</keyword>
<organism evidence="1 2">
    <name type="scientific">Amborella trichopoda</name>
    <dbReference type="NCBI Taxonomy" id="13333"/>
    <lineage>
        <taxon>Eukaryota</taxon>
        <taxon>Viridiplantae</taxon>
        <taxon>Streptophyta</taxon>
        <taxon>Embryophyta</taxon>
        <taxon>Tracheophyta</taxon>
        <taxon>Spermatophyta</taxon>
        <taxon>Magnoliopsida</taxon>
        <taxon>Amborellales</taxon>
        <taxon>Amborellaceae</taxon>
        <taxon>Amborella</taxon>
    </lineage>
</organism>
<dbReference type="HOGENOM" id="CLU_2253691_0_0_1"/>
<dbReference type="AlphaFoldDB" id="W1NH22"/>
<dbReference type="Gramene" id="ERM94751">
    <property type="protein sequence ID" value="ERM94751"/>
    <property type="gene ID" value="AMTR_s00011p00256690"/>
</dbReference>
<dbReference type="EMBL" id="KI397507">
    <property type="protein sequence ID" value="ERM94751.1"/>
    <property type="molecule type" value="Genomic_DNA"/>
</dbReference>
<sequence>MRVTLMFTKIRIRRCGVCDSNQQKKVLLGMAYLVIGDAPRYMCPLKSRCPKAPAEIPLVFRLGLRPTPSRWPYFAIHAYIVRVESPEFVSLGFEKDGYAYLRES</sequence>
<reference evidence="2" key="1">
    <citation type="journal article" date="2013" name="Science">
        <title>The Amborella genome and the evolution of flowering plants.</title>
        <authorList>
            <consortium name="Amborella Genome Project"/>
        </authorList>
    </citation>
    <scope>NUCLEOTIDE SEQUENCE [LARGE SCALE GENOMIC DNA]</scope>
</reference>